<dbReference type="Pfam" id="PF00069">
    <property type="entry name" value="Pkinase"/>
    <property type="match status" value="1"/>
</dbReference>
<accession>A0A139HA79</accession>
<keyword evidence="2 3" id="KW-0067">ATP-binding</keyword>
<feature type="domain" description="Protein kinase" evidence="5">
    <location>
        <begin position="674"/>
        <end position="991"/>
    </location>
</feature>
<dbReference type="PROSITE" id="PS00107">
    <property type="entry name" value="PROTEIN_KINASE_ATP"/>
    <property type="match status" value="1"/>
</dbReference>
<keyword evidence="7" id="KW-1185">Reference proteome</keyword>
<dbReference type="GO" id="GO:0004672">
    <property type="term" value="F:protein kinase activity"/>
    <property type="evidence" value="ECO:0007669"/>
    <property type="project" value="InterPro"/>
</dbReference>
<dbReference type="PANTHER" id="PTHR44305">
    <property type="entry name" value="SI:DKEY-192D15.2-RELATED"/>
    <property type="match status" value="1"/>
</dbReference>
<feature type="compositionally biased region" description="Basic and acidic residues" evidence="4">
    <location>
        <begin position="39"/>
        <end position="55"/>
    </location>
</feature>
<dbReference type="Proteomes" id="UP000070133">
    <property type="component" value="Unassembled WGS sequence"/>
</dbReference>
<dbReference type="Gene3D" id="1.10.510.10">
    <property type="entry name" value="Transferase(Phosphotransferase) domain 1"/>
    <property type="match status" value="1"/>
</dbReference>
<evidence type="ECO:0000259" key="5">
    <source>
        <dbReference type="PROSITE" id="PS50011"/>
    </source>
</evidence>
<keyword evidence="1 3" id="KW-0547">Nucleotide-binding</keyword>
<feature type="binding site" evidence="3">
    <location>
        <position position="708"/>
    </location>
    <ligand>
        <name>ATP</name>
        <dbReference type="ChEBI" id="CHEBI:30616"/>
    </ligand>
</feature>
<feature type="region of interest" description="Disordered" evidence="4">
    <location>
        <begin position="22"/>
        <end position="122"/>
    </location>
</feature>
<evidence type="ECO:0000256" key="3">
    <source>
        <dbReference type="PROSITE-ProRule" id="PRU10141"/>
    </source>
</evidence>
<dbReference type="EMBL" id="LFZN01000095">
    <property type="protein sequence ID" value="KXS99268.1"/>
    <property type="molecule type" value="Genomic_DNA"/>
</dbReference>
<dbReference type="InterPro" id="IPR008271">
    <property type="entry name" value="Ser/Thr_kinase_AS"/>
</dbReference>
<dbReference type="Gene3D" id="3.30.160.20">
    <property type="match status" value="1"/>
</dbReference>
<name>A0A139HA79_9PEZI</name>
<feature type="compositionally biased region" description="Polar residues" evidence="4">
    <location>
        <begin position="22"/>
        <end position="37"/>
    </location>
</feature>
<sequence length="1034" mass="113779">MDQLMKSLLVWHQGELMPASSAALTTSGLGSDASSPLQRVRDRDRERDLDSKRNTAELPPASSPAQESAPASAQGCHKRAQHVTPETHVSSPAEHALTPPRPKLGTGSGTGTGTGTLSRARWSSSATPLQLLHANSHLPRLKMDRLLLGGPPVEMQSMVDFEKANPYTPPPRKVTPLKATTQRGEYASLFHMTCQDRGLKPDFQYREVAQGCFDVTLTIDGQKVDTIGQYDSKKGAKEEICKLAMSKIDSFGNRKKRNASSFESDNLASVPADLHEEHYMTKAKLGPPAFEEAGVHPTSGPFSCTLRLPNGPVTPFGSDLGMFKKKADAKLAAAQQAANWLRSQGLVAQSSAKRRRSSAETQLASAIVPAAPGDTNTAEQGTLPERCNKLIAELGFSQPTFEFEQLPGAFYNAQATFTSKDGKAEPRLSGKVGRVESVYGKKQAREQCWQEISHVLKAIWIDRMCSTARMSRAKPNKKRKSEDFDVYIEYRKKREKLDGRKREGKAAILAATADWNNLSAELQTQEAARIRAAVKAGTKLADIAPVDYTEADNAEAALPSADEAPQAVSGVPGGIETGSAGKDQPHDPTASQSFDADQPSIAQNTTGIASNAISGKTQEAQRPRAPLTFISLKDRWTDIATDNAVTITKPGDAGKEPRRKVAAANAPVSDDCTWVGQRHLGGGGYGTAHAYFALDDKNDKIVARIVVKDSWITTSHWNSFWFWHQDPENPDEPIPVEVQAMLNTKNKAGSDGVVQHLFHEVYRERMAYRAIMSYCGNGNLFQTICQYFDSKSKPKPFPPEPFVWAVFDALADVCLLLEFGSTEEGEEVEDWKQIVHRDFKTENVFLDSPSDEEFVMYPRPVLGDFGLCILTHAENDGQNPLAYSDAQGTEGWQAPEQLPMMSTTTFEPRRVGKLLSWTNVWAAGAVVARLMDRVKNPGGPKYTKGQDSKFEWLKKATRDHYSQELQDLMRRCVAYEPGERITARDLKKEILRYTSDGQEDQAEGCRTAAPEEFPTEHKLMYETDNYAIGMSLPP</sequence>
<dbReference type="InterPro" id="IPR053083">
    <property type="entry name" value="TF_kinase-domain_protein"/>
</dbReference>
<dbReference type="SUPFAM" id="SSF56112">
    <property type="entry name" value="Protein kinase-like (PK-like)"/>
    <property type="match status" value="1"/>
</dbReference>
<evidence type="ECO:0000256" key="2">
    <source>
        <dbReference type="ARBA" id="ARBA00022840"/>
    </source>
</evidence>
<evidence type="ECO:0000256" key="4">
    <source>
        <dbReference type="SAM" id="MobiDB-lite"/>
    </source>
</evidence>
<dbReference type="AlphaFoldDB" id="A0A139HA79"/>
<dbReference type="OrthoDB" id="5222339at2759"/>
<proteinExistence type="predicted"/>
<feature type="region of interest" description="Disordered" evidence="4">
    <location>
        <begin position="557"/>
        <end position="597"/>
    </location>
</feature>
<dbReference type="PROSITE" id="PS50011">
    <property type="entry name" value="PROTEIN_KINASE_DOM"/>
    <property type="match status" value="1"/>
</dbReference>
<dbReference type="SUPFAM" id="SSF54768">
    <property type="entry name" value="dsRNA-binding domain-like"/>
    <property type="match status" value="1"/>
</dbReference>
<organism evidence="6 7">
    <name type="scientific">Pseudocercospora eumusae</name>
    <dbReference type="NCBI Taxonomy" id="321146"/>
    <lineage>
        <taxon>Eukaryota</taxon>
        <taxon>Fungi</taxon>
        <taxon>Dikarya</taxon>
        <taxon>Ascomycota</taxon>
        <taxon>Pezizomycotina</taxon>
        <taxon>Dothideomycetes</taxon>
        <taxon>Dothideomycetidae</taxon>
        <taxon>Mycosphaerellales</taxon>
        <taxon>Mycosphaerellaceae</taxon>
        <taxon>Pseudocercospora</taxon>
    </lineage>
</organism>
<evidence type="ECO:0000256" key="1">
    <source>
        <dbReference type="ARBA" id="ARBA00022741"/>
    </source>
</evidence>
<protein>
    <recommendedName>
        <fullName evidence="5">Protein kinase domain-containing protein</fullName>
    </recommendedName>
</protein>
<comment type="caution">
    <text evidence="6">The sequence shown here is derived from an EMBL/GenBank/DDBJ whole genome shotgun (WGS) entry which is preliminary data.</text>
</comment>
<dbReference type="InterPro" id="IPR011009">
    <property type="entry name" value="Kinase-like_dom_sf"/>
</dbReference>
<evidence type="ECO:0000313" key="6">
    <source>
        <dbReference type="EMBL" id="KXS99268.1"/>
    </source>
</evidence>
<feature type="compositionally biased region" description="Low complexity" evidence="4">
    <location>
        <begin position="56"/>
        <end position="74"/>
    </location>
</feature>
<dbReference type="STRING" id="321146.A0A139HA79"/>
<dbReference type="SMART" id="SM00220">
    <property type="entry name" value="S_TKc"/>
    <property type="match status" value="1"/>
</dbReference>
<dbReference type="PANTHER" id="PTHR44305:SF24">
    <property type="entry name" value="TYROSINE-PROTEIN KINASE C03B1.5-RELATED"/>
    <property type="match status" value="1"/>
</dbReference>
<dbReference type="InterPro" id="IPR000719">
    <property type="entry name" value="Prot_kinase_dom"/>
</dbReference>
<dbReference type="InterPro" id="IPR017441">
    <property type="entry name" value="Protein_kinase_ATP_BS"/>
</dbReference>
<gene>
    <name evidence="6" type="ORF">AC578_6191</name>
</gene>
<dbReference type="PROSITE" id="PS00108">
    <property type="entry name" value="PROTEIN_KINASE_ST"/>
    <property type="match status" value="1"/>
</dbReference>
<evidence type="ECO:0000313" key="7">
    <source>
        <dbReference type="Proteomes" id="UP000070133"/>
    </source>
</evidence>
<dbReference type="GO" id="GO:0005524">
    <property type="term" value="F:ATP binding"/>
    <property type="evidence" value="ECO:0007669"/>
    <property type="project" value="UniProtKB-UniRule"/>
</dbReference>
<reference evidence="6 7" key="1">
    <citation type="submission" date="2015-07" db="EMBL/GenBank/DDBJ databases">
        <title>Comparative genomics of the Sigatoka disease complex on banana suggests a link between parallel evolutionary changes in Pseudocercospora fijiensis and Pseudocercospora eumusae and increased virulence on the banana host.</title>
        <authorList>
            <person name="Chang T.-C."/>
            <person name="Salvucci A."/>
            <person name="Crous P.W."/>
            <person name="Stergiopoulos I."/>
        </authorList>
    </citation>
    <scope>NUCLEOTIDE SEQUENCE [LARGE SCALE GENOMIC DNA]</scope>
    <source>
        <strain evidence="6 7">CBS 114824</strain>
    </source>
</reference>